<dbReference type="AlphaFoldDB" id="A0A5P2G5I9"/>
<evidence type="ECO:0000256" key="5">
    <source>
        <dbReference type="ARBA" id="ARBA00022989"/>
    </source>
</evidence>
<sequence>MSVIQKIQEKGAWIIFVLIALALIAFILMDSSFSRGNLFSNTTTIGKVNGVKIERADFESQLDLIQQMQGQNAAPRDQMIGQVWNYEVQLTALQKQYDILGLAFTSGELDNALFGNNPPQFMRQQFTDPKTGMYDVNMARQQFAQIKKNLNNPQVQMFEKAYIQPLIDQTLAQKYQTLITNATYIPKWLAEKETADNNSVASFSYVNVPYTTVPDDQVKVSDDEIMAYVKKHEKQFKQKFETRSISYVSFNAAATKSDSTDIKNQLIQLKPNFASATDVKAFLSAQGATVPYYGGYIGGKSIQDPFKDSIFHVGVGNIYGPYNDGQSFVLARLVAETPIADTVTVRHILVATQQQDPNSGQLTPVRDDSAALKRLDSAIAAINQGASFDSICAKYSDDPGSKGNGGKYEDLVPGKMVPEFNDFAFTGSVGEKKTVKTTYGYHFVEILSRKGTDMGYKIAYLGKPIEASATTIDKASNAAAQFAAVSPDAKSLISNAEKSKLNVIPLANIQENDFNVGQLGENRAFVKWIYDNKVGNISAPTQVGDLYIVAAITAIHKPGLPDAASARATVEPIVRNEKKAALIINTKFKGSSLADYAKSAGVQVLNADSISFSGSFIPGIGSEPKIVGAAFNKSMLNKTTIPLAGNSGVFAIQGKNISAVATGGSPDQIRQSLKQSLLQQSGNSALNALIESADIKDYRSNFY</sequence>
<evidence type="ECO:0000256" key="7">
    <source>
        <dbReference type="ARBA" id="ARBA00023186"/>
    </source>
</evidence>
<accession>A0A5P2G5I9</accession>
<protein>
    <recommendedName>
        <fullName evidence="9">Periplasmic chaperone PpiD</fullName>
    </recommendedName>
    <alternativeName>
        <fullName evidence="10">Periplasmic folding chaperone</fullName>
    </alternativeName>
</protein>
<keyword evidence="4 12" id="KW-0812">Transmembrane</keyword>
<dbReference type="Pfam" id="PF13616">
    <property type="entry name" value="Rotamase_3"/>
    <property type="match status" value="1"/>
</dbReference>
<dbReference type="InterPro" id="IPR046357">
    <property type="entry name" value="PPIase_dom_sf"/>
</dbReference>
<evidence type="ECO:0000313" key="15">
    <source>
        <dbReference type="Proteomes" id="UP000292424"/>
    </source>
</evidence>
<dbReference type="EMBL" id="CP044016">
    <property type="protein sequence ID" value="QES89948.1"/>
    <property type="molecule type" value="Genomic_DNA"/>
</dbReference>
<dbReference type="GO" id="GO:0005886">
    <property type="term" value="C:plasma membrane"/>
    <property type="evidence" value="ECO:0007669"/>
    <property type="project" value="UniProtKB-SubCell"/>
</dbReference>
<evidence type="ECO:0000256" key="9">
    <source>
        <dbReference type="ARBA" id="ARBA00040743"/>
    </source>
</evidence>
<dbReference type="Pfam" id="PF13623">
    <property type="entry name" value="SurA_N_2"/>
    <property type="match status" value="1"/>
</dbReference>
<evidence type="ECO:0000256" key="4">
    <source>
        <dbReference type="ARBA" id="ARBA00022692"/>
    </source>
</evidence>
<evidence type="ECO:0000256" key="10">
    <source>
        <dbReference type="ARBA" id="ARBA00042775"/>
    </source>
</evidence>
<evidence type="ECO:0000256" key="3">
    <source>
        <dbReference type="ARBA" id="ARBA00022519"/>
    </source>
</evidence>
<name>A0A5P2G5I9_9BACT</name>
<dbReference type="RefSeq" id="WP_131330904.1">
    <property type="nucleotide sequence ID" value="NZ_CP044016.1"/>
</dbReference>
<dbReference type="GO" id="GO:0003755">
    <property type="term" value="F:peptidyl-prolyl cis-trans isomerase activity"/>
    <property type="evidence" value="ECO:0007669"/>
    <property type="project" value="UniProtKB-KW"/>
</dbReference>
<dbReference type="SUPFAM" id="SSF54534">
    <property type="entry name" value="FKBP-like"/>
    <property type="match status" value="1"/>
</dbReference>
<comment type="subcellular location">
    <subcellularLocation>
        <location evidence="1">Cell inner membrane</location>
        <topology evidence="1">Single-pass type II membrane protein</topology>
        <orientation evidence="1">Periplasmic side</orientation>
    </subcellularLocation>
</comment>
<comment type="similarity">
    <text evidence="8">Belongs to the PpiD chaperone family.</text>
</comment>
<evidence type="ECO:0000256" key="1">
    <source>
        <dbReference type="ARBA" id="ARBA00004382"/>
    </source>
</evidence>
<evidence type="ECO:0000256" key="2">
    <source>
        <dbReference type="ARBA" id="ARBA00022475"/>
    </source>
</evidence>
<dbReference type="PROSITE" id="PS50198">
    <property type="entry name" value="PPIC_PPIASE_2"/>
    <property type="match status" value="1"/>
</dbReference>
<feature type="transmembrane region" description="Helical" evidence="12">
    <location>
        <begin position="12"/>
        <end position="29"/>
    </location>
</feature>
<evidence type="ECO:0000259" key="13">
    <source>
        <dbReference type="PROSITE" id="PS50198"/>
    </source>
</evidence>
<dbReference type="PANTHER" id="PTHR47529:SF1">
    <property type="entry name" value="PERIPLASMIC CHAPERONE PPID"/>
    <property type="match status" value="1"/>
</dbReference>
<evidence type="ECO:0000256" key="8">
    <source>
        <dbReference type="ARBA" id="ARBA00038408"/>
    </source>
</evidence>
<dbReference type="InterPro" id="IPR000297">
    <property type="entry name" value="PPIase_PpiC"/>
</dbReference>
<gene>
    <name evidence="14" type="ORF">E0W69_015200</name>
</gene>
<keyword evidence="6 12" id="KW-0472">Membrane</keyword>
<dbReference type="InterPro" id="IPR052029">
    <property type="entry name" value="PpiD_chaperone"/>
</dbReference>
<dbReference type="Gene3D" id="3.10.50.40">
    <property type="match status" value="1"/>
</dbReference>
<keyword evidence="3" id="KW-0997">Cell inner membrane</keyword>
<evidence type="ECO:0000313" key="14">
    <source>
        <dbReference type="EMBL" id="QES89948.1"/>
    </source>
</evidence>
<keyword evidence="11 14" id="KW-0413">Isomerase</keyword>
<dbReference type="SUPFAM" id="SSF109998">
    <property type="entry name" value="Triger factor/SurA peptide-binding domain-like"/>
    <property type="match status" value="1"/>
</dbReference>
<dbReference type="PANTHER" id="PTHR47529">
    <property type="entry name" value="PEPTIDYL-PROLYL CIS-TRANS ISOMERASE D"/>
    <property type="match status" value="1"/>
</dbReference>
<keyword evidence="15" id="KW-1185">Reference proteome</keyword>
<feature type="domain" description="PpiC" evidence="13">
    <location>
        <begin position="340"/>
        <end position="448"/>
    </location>
</feature>
<evidence type="ECO:0000256" key="12">
    <source>
        <dbReference type="SAM" id="Phobius"/>
    </source>
</evidence>
<dbReference type="Proteomes" id="UP000292424">
    <property type="component" value="Chromosome"/>
</dbReference>
<reference evidence="14 15" key="1">
    <citation type="submission" date="2019-09" db="EMBL/GenBank/DDBJ databases">
        <title>Complete genome sequence of Arachidicoccus sp. B3-10 isolated from apple orchard soil.</title>
        <authorList>
            <person name="Kim H.S."/>
            <person name="Han K.-I."/>
            <person name="Suh M.K."/>
            <person name="Lee K.C."/>
            <person name="Eom M.K."/>
            <person name="Kim J.-S."/>
            <person name="Kang S.W."/>
            <person name="Sin Y."/>
            <person name="Lee J.-S."/>
        </authorList>
    </citation>
    <scope>NUCLEOTIDE SEQUENCE [LARGE SCALE GENOMIC DNA]</scope>
    <source>
        <strain evidence="14 15">B3-10</strain>
    </source>
</reference>
<proteinExistence type="inferred from homology"/>
<keyword evidence="11" id="KW-0697">Rotamase</keyword>
<keyword evidence="5 12" id="KW-1133">Transmembrane helix</keyword>
<dbReference type="InterPro" id="IPR027304">
    <property type="entry name" value="Trigger_fact/SurA_dom_sf"/>
</dbReference>
<evidence type="ECO:0000256" key="6">
    <source>
        <dbReference type="ARBA" id="ARBA00023136"/>
    </source>
</evidence>
<evidence type="ECO:0000256" key="11">
    <source>
        <dbReference type="PROSITE-ProRule" id="PRU00278"/>
    </source>
</evidence>
<dbReference type="KEGG" id="arac:E0W69_015200"/>
<dbReference type="OrthoDB" id="9812372at2"/>
<keyword evidence="2" id="KW-1003">Cell membrane</keyword>
<keyword evidence="7" id="KW-0143">Chaperone</keyword>
<organism evidence="14 15">
    <name type="scientific">Rhizosphaericola mali</name>
    <dbReference type="NCBI Taxonomy" id="2545455"/>
    <lineage>
        <taxon>Bacteria</taxon>
        <taxon>Pseudomonadati</taxon>
        <taxon>Bacteroidota</taxon>
        <taxon>Chitinophagia</taxon>
        <taxon>Chitinophagales</taxon>
        <taxon>Chitinophagaceae</taxon>
        <taxon>Rhizosphaericola</taxon>
    </lineage>
</organism>